<evidence type="ECO:0000313" key="7">
    <source>
        <dbReference type="EMBL" id="CAH1397383.1"/>
    </source>
</evidence>
<dbReference type="GO" id="GO:0000049">
    <property type="term" value="F:tRNA binding"/>
    <property type="evidence" value="ECO:0007669"/>
    <property type="project" value="TreeGrafter"/>
</dbReference>
<comment type="catalytic activity">
    <reaction evidence="5">
        <text>guanosine(9) in tRNA + S-adenosyl-L-methionine = N(1)-methylguanosine(9) in tRNA + S-adenosyl-L-homocysteine + H(+)</text>
        <dbReference type="Rhea" id="RHEA:43156"/>
        <dbReference type="Rhea" id="RHEA-COMP:10367"/>
        <dbReference type="Rhea" id="RHEA-COMP:10368"/>
        <dbReference type="ChEBI" id="CHEBI:15378"/>
        <dbReference type="ChEBI" id="CHEBI:57856"/>
        <dbReference type="ChEBI" id="CHEBI:59789"/>
        <dbReference type="ChEBI" id="CHEBI:73542"/>
        <dbReference type="ChEBI" id="CHEBI:74269"/>
        <dbReference type="EC" id="2.1.1.221"/>
    </reaction>
</comment>
<dbReference type="PANTHER" id="PTHR13563:SF13">
    <property type="entry name" value="TRNA METHYLTRANSFERASE 10 HOMOLOG A"/>
    <property type="match status" value="1"/>
</dbReference>
<organism evidence="7 8">
    <name type="scientific">Nezara viridula</name>
    <name type="common">Southern green stink bug</name>
    <name type="synonym">Cimex viridulus</name>
    <dbReference type="NCBI Taxonomy" id="85310"/>
    <lineage>
        <taxon>Eukaryota</taxon>
        <taxon>Metazoa</taxon>
        <taxon>Ecdysozoa</taxon>
        <taxon>Arthropoda</taxon>
        <taxon>Hexapoda</taxon>
        <taxon>Insecta</taxon>
        <taxon>Pterygota</taxon>
        <taxon>Neoptera</taxon>
        <taxon>Paraneoptera</taxon>
        <taxon>Hemiptera</taxon>
        <taxon>Heteroptera</taxon>
        <taxon>Panheteroptera</taxon>
        <taxon>Pentatomomorpha</taxon>
        <taxon>Pentatomoidea</taxon>
        <taxon>Pentatomidae</taxon>
        <taxon>Pentatominae</taxon>
        <taxon>Nezara</taxon>
    </lineage>
</organism>
<feature type="domain" description="SAM-dependent MTase TRM10-type" evidence="6">
    <location>
        <begin position="78"/>
        <end position="271"/>
    </location>
</feature>
<reference evidence="7" key="1">
    <citation type="submission" date="2022-01" db="EMBL/GenBank/DDBJ databases">
        <authorList>
            <person name="King R."/>
        </authorList>
    </citation>
    <scope>NUCLEOTIDE SEQUENCE</scope>
</reference>
<name>A0A9P0H8J6_NEZVI</name>
<keyword evidence="4" id="KW-0949">S-adenosyl-L-methionine</keyword>
<keyword evidence="3" id="KW-0808">Transferase</keyword>
<gene>
    <name evidence="7" type="ORF">NEZAVI_LOCUS7218</name>
</gene>
<proteinExistence type="predicted"/>
<evidence type="ECO:0000256" key="1">
    <source>
        <dbReference type="ARBA" id="ARBA00012797"/>
    </source>
</evidence>
<evidence type="ECO:0000313" key="8">
    <source>
        <dbReference type="Proteomes" id="UP001152798"/>
    </source>
</evidence>
<evidence type="ECO:0000259" key="6">
    <source>
        <dbReference type="PROSITE" id="PS51675"/>
    </source>
</evidence>
<dbReference type="PROSITE" id="PS51675">
    <property type="entry name" value="SAM_MT_TRM10"/>
    <property type="match status" value="1"/>
</dbReference>
<dbReference type="PANTHER" id="PTHR13563">
    <property type="entry name" value="TRNA (GUANINE-9-) METHYLTRANSFERASE"/>
    <property type="match status" value="1"/>
</dbReference>
<dbReference type="GO" id="GO:0052905">
    <property type="term" value="F:tRNA (guanosine(9)-N1)-methyltransferase activity"/>
    <property type="evidence" value="ECO:0007669"/>
    <property type="project" value="UniProtKB-EC"/>
</dbReference>
<dbReference type="EC" id="2.1.1.221" evidence="1"/>
<dbReference type="Gene3D" id="3.40.1280.30">
    <property type="match status" value="1"/>
</dbReference>
<dbReference type="CDD" id="cd18101">
    <property type="entry name" value="Trm10euk_A"/>
    <property type="match status" value="1"/>
</dbReference>
<evidence type="ECO:0000256" key="5">
    <source>
        <dbReference type="ARBA" id="ARBA00048434"/>
    </source>
</evidence>
<dbReference type="OrthoDB" id="278300at2759"/>
<dbReference type="Proteomes" id="UP001152798">
    <property type="component" value="Chromosome 3"/>
</dbReference>
<evidence type="ECO:0000256" key="3">
    <source>
        <dbReference type="ARBA" id="ARBA00022679"/>
    </source>
</evidence>
<dbReference type="InterPro" id="IPR007356">
    <property type="entry name" value="tRNA_m1G_MeTrfase_euk"/>
</dbReference>
<protein>
    <recommendedName>
        <fullName evidence="1">tRNA (guanine(9)-N(1))-methyltransferase</fullName>
        <ecNumber evidence="1">2.1.1.221</ecNumber>
    </recommendedName>
</protein>
<evidence type="ECO:0000256" key="4">
    <source>
        <dbReference type="ARBA" id="ARBA00022691"/>
    </source>
</evidence>
<dbReference type="EMBL" id="OV725079">
    <property type="protein sequence ID" value="CAH1397383.1"/>
    <property type="molecule type" value="Genomic_DNA"/>
</dbReference>
<accession>A0A9P0H8J6</accession>
<keyword evidence="2" id="KW-0489">Methyltransferase</keyword>
<dbReference type="InterPro" id="IPR038459">
    <property type="entry name" value="MT_TRM10-typ_sf"/>
</dbReference>
<dbReference type="InterPro" id="IPR028564">
    <property type="entry name" value="MT_TRM10-typ"/>
</dbReference>
<dbReference type="FunFam" id="3.40.1280.30:FF:000001">
    <property type="entry name" value="tRNA methyltransferase 10 homolog A"/>
    <property type="match status" value="1"/>
</dbReference>
<sequence>MIDNIQNCEEAINEEITDNSEKKENVQVSNELSKRARKRLLKKEKWLKYKPIKRAKERAKIKKRKEEAKRNNVKLGPTRKELKQHKMSLSSCKVRVLLDFSFDDLMNEKDLHKCINQFSHCYAINRRCLNPLQLYVANFKGKAKDIIQKNNGYNNWDVNFHTEDYCDIFKKEELVYLTSDSENVIESLDTSKVYIIGALVDHNSQKGLCLKIATERNISHGRLPIDQFIQMKTRQVLTVDHVFHILLNVAACGLSWKDAFMKVIPQRKGICPKSSSEPSSS</sequence>
<dbReference type="GO" id="GO:0002939">
    <property type="term" value="P:tRNA N1-guanine methylation"/>
    <property type="evidence" value="ECO:0007669"/>
    <property type="project" value="TreeGrafter"/>
</dbReference>
<dbReference type="AlphaFoldDB" id="A0A9P0H8J6"/>
<dbReference type="GO" id="GO:0005654">
    <property type="term" value="C:nucleoplasm"/>
    <property type="evidence" value="ECO:0007669"/>
    <property type="project" value="TreeGrafter"/>
</dbReference>
<evidence type="ECO:0000256" key="2">
    <source>
        <dbReference type="ARBA" id="ARBA00022603"/>
    </source>
</evidence>
<keyword evidence="8" id="KW-1185">Reference proteome</keyword>